<evidence type="ECO:0000313" key="2">
    <source>
        <dbReference type="Proteomes" id="UP000215199"/>
    </source>
</evidence>
<name>A0A229TAJ2_9PSEU</name>
<proteinExistence type="predicted"/>
<evidence type="ECO:0000313" key="1">
    <source>
        <dbReference type="EMBL" id="OXM68276.1"/>
    </source>
</evidence>
<keyword evidence="2" id="KW-1185">Reference proteome</keyword>
<dbReference type="OrthoDB" id="3677149at2"/>
<dbReference type="AlphaFoldDB" id="A0A229TAJ2"/>
<protein>
    <submittedName>
        <fullName evidence="1">Uncharacterized protein</fullName>
    </submittedName>
</protein>
<dbReference type="EMBL" id="NMUL01000011">
    <property type="protein sequence ID" value="OXM68276.1"/>
    <property type="molecule type" value="Genomic_DNA"/>
</dbReference>
<accession>A0A229TAJ2</accession>
<dbReference type="Proteomes" id="UP000215199">
    <property type="component" value="Unassembled WGS sequence"/>
</dbReference>
<reference evidence="2" key="1">
    <citation type="submission" date="2017-07" db="EMBL/GenBank/DDBJ databases">
        <title>Comparative genome mining reveals phylogenetic distribution patterns of secondary metabolites in Amycolatopsis.</title>
        <authorList>
            <person name="Adamek M."/>
            <person name="Alanjary M."/>
            <person name="Sales-Ortells H."/>
            <person name="Goodfellow M."/>
            <person name="Bull A.T."/>
            <person name="Kalinowski J."/>
            <person name="Ziemert N."/>
        </authorList>
    </citation>
    <scope>NUCLEOTIDE SEQUENCE [LARGE SCALE GENOMIC DNA]</scope>
    <source>
        <strain evidence="2">H5</strain>
    </source>
</reference>
<comment type="caution">
    <text evidence="1">The sequence shown here is derived from an EMBL/GenBank/DDBJ whole genome shotgun (WGS) entry which is preliminary data.</text>
</comment>
<gene>
    <name evidence="1" type="ORF">CF165_14165</name>
</gene>
<organism evidence="1 2">
    <name type="scientific">Amycolatopsis vastitatis</name>
    <dbReference type="NCBI Taxonomy" id="1905142"/>
    <lineage>
        <taxon>Bacteria</taxon>
        <taxon>Bacillati</taxon>
        <taxon>Actinomycetota</taxon>
        <taxon>Actinomycetes</taxon>
        <taxon>Pseudonocardiales</taxon>
        <taxon>Pseudonocardiaceae</taxon>
        <taxon>Amycolatopsis</taxon>
    </lineage>
</organism>
<dbReference type="RefSeq" id="WP_093947962.1">
    <property type="nucleotide sequence ID" value="NZ_NMUL01000011.1"/>
</dbReference>
<sequence length="212" mass="24031">MGDPAEFQFSKHERQHPRFGERVVAWHRLDGEYRSADATAEDPYDEGPDEERAEAELNRLRGLVMTQAAEVEAVLGVMVRMLDPNSKVDVAAGVLLNKLRKLLIPVDFLHEYHDADLDDIARAIKARNKAVHDTARVGYSWVDYQTGGGEWMQVISLVGDQDWNELELRWCLAMQQRAVFDAVYLMDQLKDHLRTRVESAPSSSVLAAPTSR</sequence>